<accession>A0A4U0NJF7</accession>
<evidence type="ECO:0000259" key="2">
    <source>
        <dbReference type="PROSITE" id="PS50110"/>
    </source>
</evidence>
<dbReference type="Pfam" id="PF00072">
    <property type="entry name" value="Response_reg"/>
    <property type="match status" value="1"/>
</dbReference>
<evidence type="ECO:0000313" key="5">
    <source>
        <dbReference type="Proteomes" id="UP000306808"/>
    </source>
</evidence>
<dbReference type="RefSeq" id="WP_136903484.1">
    <property type="nucleotide sequence ID" value="NZ_SUME01000014.1"/>
</dbReference>
<evidence type="ECO:0000256" key="1">
    <source>
        <dbReference type="PROSITE-ProRule" id="PRU00169"/>
    </source>
</evidence>
<dbReference type="InterPro" id="IPR011006">
    <property type="entry name" value="CheY-like_superfamily"/>
</dbReference>
<dbReference type="SMART" id="SM00850">
    <property type="entry name" value="LytTR"/>
    <property type="match status" value="1"/>
</dbReference>
<dbReference type="InterPro" id="IPR007492">
    <property type="entry name" value="LytTR_DNA-bd_dom"/>
</dbReference>
<dbReference type="GO" id="GO:0003677">
    <property type="term" value="F:DNA binding"/>
    <property type="evidence" value="ECO:0007669"/>
    <property type="project" value="InterPro"/>
</dbReference>
<feature type="domain" description="HTH LytTR-type" evidence="3">
    <location>
        <begin position="136"/>
        <end position="237"/>
    </location>
</feature>
<dbReference type="Gene3D" id="2.40.50.1020">
    <property type="entry name" value="LytTr DNA-binding domain"/>
    <property type="match status" value="1"/>
</dbReference>
<keyword evidence="5" id="KW-1185">Reference proteome</keyword>
<sequence length="249" mass="28998">MIKYIAIDDEEHAHEVIRNFCKKIPYLDLIEEFSDPLEAVSFIDSYNDKIDLVFLDIEMPRLSGIDFLKAYSFPNVIMVTAYSNFALDSYQYGVVDYLLKPFSFDRFSMAINKVRERQEKNKAISKKKQEEESHILYLKTTRKKYIKLTHAEIKYIRGAENYAVIYTTTATIIASERLKELEQLLPSDSFHRVHRSFIINLDHFDSLDGNSIQLKATDGCLPVGATYRQKFLDYLHKGMQTPVEKKPAE</sequence>
<keyword evidence="1" id="KW-0597">Phosphoprotein</keyword>
<feature type="modified residue" description="4-aspartylphosphate" evidence="1">
    <location>
        <position position="56"/>
    </location>
</feature>
<dbReference type="OrthoDB" id="9787344at2"/>
<dbReference type="InterPro" id="IPR001789">
    <property type="entry name" value="Sig_transdc_resp-reg_receiver"/>
</dbReference>
<dbReference type="Proteomes" id="UP000306808">
    <property type="component" value="Unassembled WGS sequence"/>
</dbReference>
<organism evidence="4 5">
    <name type="scientific">Sphingobacterium olei</name>
    <dbReference type="NCBI Taxonomy" id="2571155"/>
    <lineage>
        <taxon>Bacteria</taxon>
        <taxon>Pseudomonadati</taxon>
        <taxon>Bacteroidota</taxon>
        <taxon>Sphingobacteriia</taxon>
        <taxon>Sphingobacteriales</taxon>
        <taxon>Sphingobacteriaceae</taxon>
        <taxon>Sphingobacterium</taxon>
    </lineage>
</organism>
<evidence type="ECO:0000259" key="3">
    <source>
        <dbReference type="PROSITE" id="PS50930"/>
    </source>
</evidence>
<dbReference type="AlphaFoldDB" id="A0A4U0NJF7"/>
<comment type="caution">
    <text evidence="4">The sequence shown here is derived from an EMBL/GenBank/DDBJ whole genome shotgun (WGS) entry which is preliminary data.</text>
</comment>
<proteinExistence type="predicted"/>
<gene>
    <name evidence="4" type="ORF">FAZ15_21735</name>
</gene>
<dbReference type="PROSITE" id="PS50930">
    <property type="entry name" value="HTH_LYTTR"/>
    <property type="match status" value="1"/>
</dbReference>
<dbReference type="EMBL" id="SUME01000014">
    <property type="protein sequence ID" value="TJZ50044.1"/>
    <property type="molecule type" value="Genomic_DNA"/>
</dbReference>
<dbReference type="InterPro" id="IPR046947">
    <property type="entry name" value="LytR-like"/>
</dbReference>
<dbReference type="Gene3D" id="3.40.50.2300">
    <property type="match status" value="1"/>
</dbReference>
<dbReference type="PANTHER" id="PTHR37299">
    <property type="entry name" value="TRANSCRIPTIONAL REGULATOR-RELATED"/>
    <property type="match status" value="1"/>
</dbReference>
<dbReference type="PANTHER" id="PTHR37299:SF1">
    <property type="entry name" value="STAGE 0 SPORULATION PROTEIN A HOMOLOG"/>
    <property type="match status" value="1"/>
</dbReference>
<dbReference type="GO" id="GO:0000156">
    <property type="term" value="F:phosphorelay response regulator activity"/>
    <property type="evidence" value="ECO:0007669"/>
    <property type="project" value="InterPro"/>
</dbReference>
<evidence type="ECO:0000313" key="4">
    <source>
        <dbReference type="EMBL" id="TJZ50044.1"/>
    </source>
</evidence>
<dbReference type="SUPFAM" id="SSF52172">
    <property type="entry name" value="CheY-like"/>
    <property type="match status" value="1"/>
</dbReference>
<protein>
    <submittedName>
        <fullName evidence="4">Response regulator transcription factor</fullName>
    </submittedName>
</protein>
<reference evidence="4 5" key="1">
    <citation type="submission" date="2019-04" db="EMBL/GenBank/DDBJ databases">
        <title>Sphingobacterium olei sp. nov., isolated from oil-contaminated soil.</title>
        <authorList>
            <person name="Liu B."/>
        </authorList>
    </citation>
    <scope>NUCLEOTIDE SEQUENCE [LARGE SCALE GENOMIC DNA]</scope>
    <source>
        <strain evidence="4 5">HAL-9</strain>
    </source>
</reference>
<dbReference type="SMART" id="SM00448">
    <property type="entry name" value="REC"/>
    <property type="match status" value="1"/>
</dbReference>
<name>A0A4U0NJF7_9SPHI</name>
<dbReference type="PROSITE" id="PS50110">
    <property type="entry name" value="RESPONSE_REGULATORY"/>
    <property type="match status" value="1"/>
</dbReference>
<feature type="domain" description="Response regulatory" evidence="2">
    <location>
        <begin position="3"/>
        <end position="115"/>
    </location>
</feature>
<dbReference type="Pfam" id="PF04397">
    <property type="entry name" value="LytTR"/>
    <property type="match status" value="1"/>
</dbReference>